<feature type="non-terminal residue" evidence="1">
    <location>
        <position position="1"/>
    </location>
</feature>
<dbReference type="Proteomes" id="UP000789702">
    <property type="component" value="Unassembled WGS sequence"/>
</dbReference>
<proteinExistence type="predicted"/>
<evidence type="ECO:0000313" key="1">
    <source>
        <dbReference type="EMBL" id="CAG8494925.1"/>
    </source>
</evidence>
<dbReference type="EMBL" id="CAJVPU010002094">
    <property type="protein sequence ID" value="CAG8494925.1"/>
    <property type="molecule type" value="Genomic_DNA"/>
</dbReference>
<protein>
    <submittedName>
        <fullName evidence="1">15712_t:CDS:1</fullName>
    </submittedName>
</protein>
<evidence type="ECO:0000313" key="2">
    <source>
        <dbReference type="Proteomes" id="UP000789702"/>
    </source>
</evidence>
<keyword evidence="2" id="KW-1185">Reference proteome</keyword>
<gene>
    <name evidence="1" type="ORF">DHETER_LOCUS2731</name>
</gene>
<accession>A0ACA9KXN6</accession>
<name>A0ACA9KXN6_9GLOM</name>
<comment type="caution">
    <text evidence="1">The sequence shown here is derived from an EMBL/GenBank/DDBJ whole genome shotgun (WGS) entry which is preliminary data.</text>
</comment>
<sequence>VLTVISPLCWSLDPSSNPKFTKSQTSYKSRSQYLRARGTFESIVIVILLSDVFVADNLPFLLLASAPATKVQLTATFAPLLTGLIGVFNTSTISESLKYLLVYTEKQCFVKIDPRLDQESEQQTYLSDDLSDDSSDDLSDKKDYEQFDNKLSLNNDNCDSNKPDHS</sequence>
<organism evidence="1 2">
    <name type="scientific">Dentiscutata heterogama</name>
    <dbReference type="NCBI Taxonomy" id="1316150"/>
    <lineage>
        <taxon>Eukaryota</taxon>
        <taxon>Fungi</taxon>
        <taxon>Fungi incertae sedis</taxon>
        <taxon>Mucoromycota</taxon>
        <taxon>Glomeromycotina</taxon>
        <taxon>Glomeromycetes</taxon>
        <taxon>Diversisporales</taxon>
        <taxon>Gigasporaceae</taxon>
        <taxon>Dentiscutata</taxon>
    </lineage>
</organism>
<reference evidence="1" key="1">
    <citation type="submission" date="2021-06" db="EMBL/GenBank/DDBJ databases">
        <authorList>
            <person name="Kallberg Y."/>
            <person name="Tangrot J."/>
            <person name="Rosling A."/>
        </authorList>
    </citation>
    <scope>NUCLEOTIDE SEQUENCE</scope>
    <source>
        <strain evidence="1">IL203A</strain>
    </source>
</reference>